<sequence>MMEIRETMVNMKKMLVATAVPLTVLTSPLGLAQDVEVTFTADIKAATCQITLSGDNVSGSTTSGYTMMMPEVPLRYIKQKTANQAQAHFKLKAEYCTADLSKISMTITPGRVSTYSPLYLASNELTGAGTAKWVGMGFKRKSTSGDSFIKLKQGTEAGDSVVWSSGEKSSGLDMTLVLRETSTDYGGGQTGSFKASATFGFTYE</sequence>
<dbReference type="GO" id="GO:0043709">
    <property type="term" value="P:cell adhesion involved in single-species biofilm formation"/>
    <property type="evidence" value="ECO:0007669"/>
    <property type="project" value="TreeGrafter"/>
</dbReference>
<protein>
    <submittedName>
        <fullName evidence="3">Putative fimbrial protein StaD</fullName>
    </submittedName>
</protein>
<gene>
    <name evidence="3" type="ORF">NCTC12151_02815</name>
</gene>
<dbReference type="Gene3D" id="2.60.40.1090">
    <property type="entry name" value="Fimbrial-type adhesion domain"/>
    <property type="match status" value="1"/>
</dbReference>
<dbReference type="KEGG" id="lri:NCTC12151_02815"/>
<dbReference type="InterPro" id="IPR008966">
    <property type="entry name" value="Adhesion_dom_sf"/>
</dbReference>
<dbReference type="InterPro" id="IPR050263">
    <property type="entry name" value="Bact_Fimbrial_Adh_Pro"/>
</dbReference>
<dbReference type="PANTHER" id="PTHR33420">
    <property type="entry name" value="FIMBRIAL SUBUNIT ELFA-RELATED"/>
    <property type="match status" value="1"/>
</dbReference>
<evidence type="ECO:0000256" key="1">
    <source>
        <dbReference type="SAM" id="SignalP"/>
    </source>
</evidence>
<dbReference type="GO" id="GO:0009289">
    <property type="term" value="C:pilus"/>
    <property type="evidence" value="ECO:0007669"/>
    <property type="project" value="InterPro"/>
</dbReference>
<keyword evidence="4" id="KW-1185">Reference proteome</keyword>
<dbReference type="InterPro" id="IPR036937">
    <property type="entry name" value="Adhesion_dom_fimbrial_sf"/>
</dbReference>
<keyword evidence="1" id="KW-0732">Signal</keyword>
<feature type="signal peptide" evidence="1">
    <location>
        <begin position="1"/>
        <end position="32"/>
    </location>
</feature>
<proteinExistence type="predicted"/>
<organism evidence="3 4">
    <name type="scientific">Leminorella richardii</name>
    <dbReference type="NCBI Taxonomy" id="158841"/>
    <lineage>
        <taxon>Bacteria</taxon>
        <taxon>Pseudomonadati</taxon>
        <taxon>Pseudomonadota</taxon>
        <taxon>Gammaproteobacteria</taxon>
        <taxon>Enterobacterales</taxon>
        <taxon>Budviciaceae</taxon>
        <taxon>Leminorella</taxon>
    </lineage>
</organism>
<dbReference type="Proteomes" id="UP000249005">
    <property type="component" value="Chromosome 1"/>
</dbReference>
<evidence type="ECO:0000313" key="3">
    <source>
        <dbReference type="EMBL" id="SQI42965.1"/>
    </source>
</evidence>
<dbReference type="PANTHER" id="PTHR33420:SF33">
    <property type="entry name" value="MINOR FIMBRIAL SUBUNIT"/>
    <property type="match status" value="1"/>
</dbReference>
<name>A0A2X4XSI3_9GAMM</name>
<feature type="domain" description="Fimbrial-type adhesion" evidence="2">
    <location>
        <begin position="38"/>
        <end position="203"/>
    </location>
</feature>
<dbReference type="SUPFAM" id="SSF49401">
    <property type="entry name" value="Bacterial adhesins"/>
    <property type="match status" value="1"/>
</dbReference>
<feature type="chain" id="PRO_5015851542" evidence="1">
    <location>
        <begin position="33"/>
        <end position="204"/>
    </location>
</feature>
<dbReference type="OrthoDB" id="6573040at2"/>
<dbReference type="AlphaFoldDB" id="A0A2X4XSI3"/>
<reference evidence="3 4" key="1">
    <citation type="submission" date="2018-06" db="EMBL/GenBank/DDBJ databases">
        <authorList>
            <consortium name="Pathogen Informatics"/>
            <person name="Doyle S."/>
        </authorList>
    </citation>
    <scope>NUCLEOTIDE SEQUENCE [LARGE SCALE GENOMIC DNA]</scope>
    <source>
        <strain evidence="3 4">NCTC12151</strain>
    </source>
</reference>
<dbReference type="EMBL" id="LS483470">
    <property type="protein sequence ID" value="SQI42965.1"/>
    <property type="molecule type" value="Genomic_DNA"/>
</dbReference>
<dbReference type="InterPro" id="IPR000259">
    <property type="entry name" value="Adhesion_dom_fimbrial"/>
</dbReference>
<evidence type="ECO:0000313" key="4">
    <source>
        <dbReference type="Proteomes" id="UP000249005"/>
    </source>
</evidence>
<accession>A0A2X4XSI3</accession>
<dbReference type="Pfam" id="PF00419">
    <property type="entry name" value="Fimbrial"/>
    <property type="match status" value="1"/>
</dbReference>
<evidence type="ECO:0000259" key="2">
    <source>
        <dbReference type="Pfam" id="PF00419"/>
    </source>
</evidence>